<proteinExistence type="predicted"/>
<dbReference type="InterPro" id="IPR000160">
    <property type="entry name" value="GGDEF_dom"/>
</dbReference>
<organism evidence="2 3">
    <name type="scientific">Blastococcus aurantiacus</name>
    <dbReference type="NCBI Taxonomy" id="1550231"/>
    <lineage>
        <taxon>Bacteria</taxon>
        <taxon>Bacillati</taxon>
        <taxon>Actinomycetota</taxon>
        <taxon>Actinomycetes</taxon>
        <taxon>Geodermatophilales</taxon>
        <taxon>Geodermatophilaceae</taxon>
        <taxon>Blastococcus</taxon>
    </lineage>
</organism>
<dbReference type="RefSeq" id="WP_091764540.1">
    <property type="nucleotide sequence ID" value="NZ_FNBT01000002.1"/>
</dbReference>
<sequence length="171" mass="17799">MTIAPSTPPGPAVTPGPDDAAVSDVTVLLPTREDLLARLDETLPTARRWPSTLLIVGLLRRDDGWPTPATTLASTTMLLARSLRGDDWLGSAGAAEFAIVLAGDESAAEVAARRLTTAVAALGIPGLSAAAGIASLRTGLTPHEVFRRATLSLTAARRTGPTTVIRYREPV</sequence>
<dbReference type="AlphaFoldDB" id="A0A1G7JEK2"/>
<accession>A0A1G7JEK2</accession>
<name>A0A1G7JEK2_9ACTN</name>
<protein>
    <submittedName>
        <fullName evidence="2">GGDEF domain-containing protein, diguanylate cyclase (C-di-GMP synthetase) or its enzymatically inactive variants</fullName>
    </submittedName>
</protein>
<reference evidence="3" key="1">
    <citation type="submission" date="2016-10" db="EMBL/GenBank/DDBJ databases">
        <authorList>
            <person name="Varghese N."/>
            <person name="Submissions S."/>
        </authorList>
    </citation>
    <scope>NUCLEOTIDE SEQUENCE [LARGE SCALE GENOMIC DNA]</scope>
    <source>
        <strain evidence="3">DSM 44268</strain>
    </source>
</reference>
<keyword evidence="3" id="KW-1185">Reference proteome</keyword>
<evidence type="ECO:0000259" key="1">
    <source>
        <dbReference type="PROSITE" id="PS50887"/>
    </source>
</evidence>
<feature type="domain" description="GGDEF" evidence="1">
    <location>
        <begin position="49"/>
        <end position="169"/>
    </location>
</feature>
<evidence type="ECO:0000313" key="2">
    <source>
        <dbReference type="EMBL" id="SDF23313.1"/>
    </source>
</evidence>
<dbReference type="OrthoDB" id="5189140at2"/>
<dbReference type="Gene3D" id="3.30.70.270">
    <property type="match status" value="1"/>
</dbReference>
<dbReference type="InterPro" id="IPR043128">
    <property type="entry name" value="Rev_trsase/Diguanyl_cyclase"/>
</dbReference>
<dbReference type="STRING" id="1550231.SAMN05660662_1465"/>
<dbReference type="InterPro" id="IPR029787">
    <property type="entry name" value="Nucleotide_cyclase"/>
</dbReference>
<dbReference type="Proteomes" id="UP000199406">
    <property type="component" value="Unassembled WGS sequence"/>
</dbReference>
<dbReference type="EMBL" id="FNBT01000002">
    <property type="protein sequence ID" value="SDF23313.1"/>
    <property type="molecule type" value="Genomic_DNA"/>
</dbReference>
<dbReference type="SUPFAM" id="SSF55073">
    <property type="entry name" value="Nucleotide cyclase"/>
    <property type="match status" value="1"/>
</dbReference>
<dbReference type="PROSITE" id="PS50887">
    <property type="entry name" value="GGDEF"/>
    <property type="match status" value="1"/>
</dbReference>
<gene>
    <name evidence="2" type="ORF">SAMN05660662_1465</name>
</gene>
<evidence type="ECO:0000313" key="3">
    <source>
        <dbReference type="Proteomes" id="UP000199406"/>
    </source>
</evidence>